<organism evidence="2 3">
    <name type="scientific">Intrasporangium oryzae NRRL B-24470</name>
    <dbReference type="NCBI Taxonomy" id="1386089"/>
    <lineage>
        <taxon>Bacteria</taxon>
        <taxon>Bacillati</taxon>
        <taxon>Actinomycetota</taxon>
        <taxon>Actinomycetes</taxon>
        <taxon>Micrococcales</taxon>
        <taxon>Intrasporangiaceae</taxon>
        <taxon>Intrasporangium</taxon>
    </lineage>
</organism>
<sequence length="177" mass="19790">MHLRTERLTIRPWSHDEAARLLDILSRVEVVQWLGDGEPVLMKDLEEAHARIDRYAVRNESAPLGFSAIEVNETGQVAGTVLLSVLPNSEAGEVEVGWHLHPDSWGHGYATEAAAAVVQHGFDAGLPELYAITHTTNEPSQRVCRRLGMEDLGVLERWYAGESRVFRTTPERWAARS</sequence>
<dbReference type="GO" id="GO:0016747">
    <property type="term" value="F:acyltransferase activity, transferring groups other than amino-acyl groups"/>
    <property type="evidence" value="ECO:0007669"/>
    <property type="project" value="InterPro"/>
</dbReference>
<evidence type="ECO:0000313" key="3">
    <source>
        <dbReference type="Proteomes" id="UP000019489"/>
    </source>
</evidence>
<dbReference type="PATRIC" id="fig|1386089.3.peg.390"/>
<evidence type="ECO:0000259" key="1">
    <source>
        <dbReference type="PROSITE" id="PS51186"/>
    </source>
</evidence>
<dbReference type="EMBL" id="AWSA01000003">
    <property type="protein sequence ID" value="EWT03283.1"/>
    <property type="molecule type" value="Genomic_DNA"/>
</dbReference>
<dbReference type="PANTHER" id="PTHR43792">
    <property type="entry name" value="GNAT FAMILY, PUTATIVE (AFU_ORTHOLOGUE AFUA_3G00765)-RELATED-RELATED"/>
    <property type="match status" value="1"/>
</dbReference>
<dbReference type="PROSITE" id="PS51186">
    <property type="entry name" value="GNAT"/>
    <property type="match status" value="1"/>
</dbReference>
<comment type="caution">
    <text evidence="2">The sequence shown here is derived from an EMBL/GenBank/DDBJ whole genome shotgun (WGS) entry which is preliminary data.</text>
</comment>
<dbReference type="PANTHER" id="PTHR43792:SF1">
    <property type="entry name" value="N-ACETYLTRANSFERASE DOMAIN-CONTAINING PROTEIN"/>
    <property type="match status" value="1"/>
</dbReference>
<reference evidence="2 3" key="1">
    <citation type="submission" date="2013-08" db="EMBL/GenBank/DDBJ databases">
        <title>Intrasporangium oryzae NRRL B-24470.</title>
        <authorList>
            <person name="Liu H."/>
            <person name="Wang G."/>
        </authorList>
    </citation>
    <scope>NUCLEOTIDE SEQUENCE [LARGE SCALE GENOMIC DNA]</scope>
    <source>
        <strain evidence="2 3">NRRL B-24470</strain>
    </source>
</reference>
<dbReference type="Pfam" id="PF13302">
    <property type="entry name" value="Acetyltransf_3"/>
    <property type="match status" value="1"/>
</dbReference>
<dbReference type="AlphaFoldDB" id="W9GEM4"/>
<dbReference type="SUPFAM" id="SSF55729">
    <property type="entry name" value="Acyl-CoA N-acyltransferases (Nat)"/>
    <property type="match status" value="1"/>
</dbReference>
<gene>
    <name evidence="2" type="ORF">N865_18855</name>
</gene>
<feature type="domain" description="N-acetyltransferase" evidence="1">
    <location>
        <begin position="8"/>
        <end position="171"/>
    </location>
</feature>
<protein>
    <submittedName>
        <fullName evidence="2">Acetyltransferase</fullName>
    </submittedName>
</protein>
<dbReference type="OrthoDB" id="3533156at2"/>
<dbReference type="STRING" id="1386089.N865_18855"/>
<dbReference type="Proteomes" id="UP000019489">
    <property type="component" value="Unassembled WGS sequence"/>
</dbReference>
<name>W9GEM4_9MICO</name>
<dbReference type="InterPro" id="IPR051531">
    <property type="entry name" value="N-acetyltransferase"/>
</dbReference>
<dbReference type="eggNOG" id="COG1670">
    <property type="taxonomic scope" value="Bacteria"/>
</dbReference>
<evidence type="ECO:0000313" key="2">
    <source>
        <dbReference type="EMBL" id="EWT03283.1"/>
    </source>
</evidence>
<dbReference type="RefSeq" id="WP_034800932.1">
    <property type="nucleotide sequence ID" value="NZ_AWSA01000003.1"/>
</dbReference>
<proteinExistence type="predicted"/>
<dbReference type="InterPro" id="IPR000182">
    <property type="entry name" value="GNAT_dom"/>
</dbReference>
<dbReference type="Gene3D" id="3.40.630.30">
    <property type="match status" value="1"/>
</dbReference>
<keyword evidence="3" id="KW-1185">Reference proteome</keyword>
<accession>W9GEM4</accession>
<dbReference type="InterPro" id="IPR016181">
    <property type="entry name" value="Acyl_CoA_acyltransferase"/>
</dbReference>
<keyword evidence="2" id="KW-0808">Transferase</keyword>